<accession>A0A101M5M3</accession>
<organism evidence="1">
    <name type="scientific">Picea glauca</name>
    <name type="common">White spruce</name>
    <name type="synonym">Pinus glauca</name>
    <dbReference type="NCBI Taxonomy" id="3330"/>
    <lineage>
        <taxon>Eukaryota</taxon>
        <taxon>Viridiplantae</taxon>
        <taxon>Streptophyta</taxon>
        <taxon>Embryophyta</taxon>
        <taxon>Tracheophyta</taxon>
        <taxon>Spermatophyta</taxon>
        <taxon>Pinopsida</taxon>
        <taxon>Pinidae</taxon>
        <taxon>Conifers I</taxon>
        <taxon>Pinales</taxon>
        <taxon>Pinaceae</taxon>
        <taxon>Picea</taxon>
    </lineage>
</organism>
<gene>
    <name evidence="1" type="ORF">ABT39_MTgene1278</name>
</gene>
<keyword evidence="1" id="KW-0496">Mitochondrion</keyword>
<protein>
    <submittedName>
        <fullName evidence="1">Uncharacterized protein</fullName>
    </submittedName>
</protein>
<proteinExistence type="predicted"/>
<name>A0A101M5M3_PICGL</name>
<evidence type="ECO:0000313" key="1">
    <source>
        <dbReference type="EMBL" id="KUM51430.1"/>
    </source>
</evidence>
<geneLocation type="mitochondrion" evidence="1"/>
<comment type="caution">
    <text evidence="1">The sequence shown here is derived from an EMBL/GenBank/DDBJ whole genome shotgun (WGS) entry which is preliminary data.</text>
</comment>
<dbReference type="AlphaFoldDB" id="A0A101M5M3"/>
<dbReference type="EMBL" id="LKAM01000001">
    <property type="protein sequence ID" value="KUM51430.1"/>
    <property type="molecule type" value="Genomic_DNA"/>
</dbReference>
<reference evidence="1" key="1">
    <citation type="journal article" date="2015" name="Genome Biol. Evol.">
        <title>Organellar Genomes of White Spruce (Picea glauca): Assembly and Annotation.</title>
        <authorList>
            <person name="Jackman S.D."/>
            <person name="Warren R.L."/>
            <person name="Gibb E.A."/>
            <person name="Vandervalk B.P."/>
            <person name="Mohamadi H."/>
            <person name="Chu J."/>
            <person name="Raymond A."/>
            <person name="Pleasance S."/>
            <person name="Coope R."/>
            <person name="Wildung M.R."/>
            <person name="Ritland C.E."/>
            <person name="Bousquet J."/>
            <person name="Jones S.J."/>
            <person name="Bohlmann J."/>
            <person name="Birol I."/>
        </authorList>
    </citation>
    <scope>NUCLEOTIDE SEQUENCE [LARGE SCALE GENOMIC DNA]</scope>
    <source>
        <tissue evidence="1">Flushing bud</tissue>
    </source>
</reference>
<sequence>MVCHSSHILGKYIGGNTDLIDLLLSWSSRNKEAGGTEDKGAGVGVLPKSLTIFMANLMEEV</sequence>